<evidence type="ECO:0000259" key="1">
    <source>
        <dbReference type="Pfam" id="PF01266"/>
    </source>
</evidence>
<sequence length="421" mass="49418">MKTIAVIGGGWYGCHIALSLKQKGQYYVTLYEAQSDIFHGCSGKFGIRLHAGPHYPRSKKTRESCQNHFYNFHDIYSDLLIKHEYSVYGLGIEDVDEYPSKVTESQFKLVCKECDQYQEIDIKEWNYQHLISACTVYEPSIAVGKRLREKFKKYLKEADVNLICNYKVQKIEKINNNKLQINTEHIFDHVINCTYYQDLTIDPILPFNIEVVYQPSLALYYEDNEKSCKDDAFSFINMDGWFSCIMPHDDHIEGEENTKRKYIMTHGKYTIMGSFETYDEAVDCKNKLNDSFVEKTIKPLFEKDMNKYRPTFKNRFKYLGWISTIATKVKTEKEFRSALTWEKDGMIYVLSGKINNIFDAEQEVFSLLKLENILKWGGYNYVKDGELDRSINEVTEKPQHNVRNTSELQVYNELCSQHENN</sequence>
<comment type="caution">
    <text evidence="2">The sequence shown here is derived from an EMBL/GenBank/DDBJ whole genome shotgun (WGS) entry which is preliminary data.</text>
</comment>
<dbReference type="AlphaFoldDB" id="A0A815UTG6"/>
<proteinExistence type="predicted"/>
<dbReference type="InterPro" id="IPR036188">
    <property type="entry name" value="FAD/NAD-bd_sf"/>
</dbReference>
<accession>A0A815UTG6</accession>
<dbReference type="Proteomes" id="UP000663891">
    <property type="component" value="Unassembled WGS sequence"/>
</dbReference>
<dbReference type="Pfam" id="PF01266">
    <property type="entry name" value="DAO"/>
    <property type="match status" value="1"/>
</dbReference>
<dbReference type="OrthoDB" id="2426426at2759"/>
<dbReference type="InterPro" id="IPR006076">
    <property type="entry name" value="FAD-dep_OxRdtase"/>
</dbReference>
<name>A0A815UTG6_9BILA</name>
<evidence type="ECO:0000313" key="2">
    <source>
        <dbReference type="EMBL" id="CAF1520584.1"/>
    </source>
</evidence>
<gene>
    <name evidence="2" type="ORF">VCS650_LOCUS43258</name>
</gene>
<evidence type="ECO:0000313" key="3">
    <source>
        <dbReference type="Proteomes" id="UP000663891"/>
    </source>
</evidence>
<dbReference type="Gene3D" id="3.50.50.60">
    <property type="entry name" value="FAD/NAD(P)-binding domain"/>
    <property type="match status" value="1"/>
</dbReference>
<reference evidence="2" key="1">
    <citation type="submission" date="2021-02" db="EMBL/GenBank/DDBJ databases">
        <authorList>
            <person name="Nowell W R."/>
        </authorList>
    </citation>
    <scope>NUCLEOTIDE SEQUENCE</scope>
</reference>
<feature type="domain" description="FAD dependent oxidoreductase" evidence="1">
    <location>
        <begin position="4"/>
        <end position="198"/>
    </location>
</feature>
<dbReference type="Gene3D" id="3.30.9.10">
    <property type="entry name" value="D-Amino Acid Oxidase, subunit A, domain 2"/>
    <property type="match status" value="1"/>
</dbReference>
<organism evidence="2 3">
    <name type="scientific">Adineta steineri</name>
    <dbReference type="NCBI Taxonomy" id="433720"/>
    <lineage>
        <taxon>Eukaryota</taxon>
        <taxon>Metazoa</taxon>
        <taxon>Spiralia</taxon>
        <taxon>Gnathifera</taxon>
        <taxon>Rotifera</taxon>
        <taxon>Eurotatoria</taxon>
        <taxon>Bdelloidea</taxon>
        <taxon>Adinetida</taxon>
        <taxon>Adinetidae</taxon>
        <taxon>Adineta</taxon>
    </lineage>
</organism>
<protein>
    <recommendedName>
        <fullName evidence="1">FAD dependent oxidoreductase domain-containing protein</fullName>
    </recommendedName>
</protein>
<dbReference type="SUPFAM" id="SSF51905">
    <property type="entry name" value="FAD/NAD(P)-binding domain"/>
    <property type="match status" value="1"/>
</dbReference>
<dbReference type="EMBL" id="CAJNON010003064">
    <property type="protein sequence ID" value="CAF1520584.1"/>
    <property type="molecule type" value="Genomic_DNA"/>
</dbReference>